<dbReference type="RefSeq" id="WP_099508473.1">
    <property type="nucleotide sequence ID" value="NZ_CP016616.1"/>
</dbReference>
<sequence length="60" mass="6402">MTRFHAALVQVVLSSGSILVMNGAALAGKIIGNGLPNTGRRAFERAVRHFKKCRCANHPG</sequence>
<evidence type="ECO:0000313" key="1">
    <source>
        <dbReference type="EMBL" id="ANY77485.1"/>
    </source>
</evidence>
<organism evidence="1">
    <name type="scientific">Microvirga ossetica</name>
    <dbReference type="NCBI Taxonomy" id="1882682"/>
    <lineage>
        <taxon>Bacteria</taxon>
        <taxon>Pseudomonadati</taxon>
        <taxon>Pseudomonadota</taxon>
        <taxon>Alphaproteobacteria</taxon>
        <taxon>Hyphomicrobiales</taxon>
        <taxon>Methylobacteriaceae</taxon>
        <taxon>Microvirga</taxon>
    </lineage>
</organism>
<proteinExistence type="predicted"/>
<dbReference type="AlphaFoldDB" id="A0A1B2EC01"/>
<protein>
    <submittedName>
        <fullName evidence="1">Uncharacterized protein</fullName>
    </submittedName>
</protein>
<name>A0A1B2EC01_9HYPH</name>
<accession>A0A1B2EC01</accession>
<reference evidence="1" key="1">
    <citation type="submission" date="2016-07" db="EMBL/GenBank/DDBJ databases">
        <title>Microvirga ossetica sp. nov. a new species of rhizobia isolated from root nodules of the legume species Vicia alpestris Steven originated from North Ossetia region in the Caucasus.</title>
        <authorList>
            <person name="Safronova V.I."/>
            <person name="Kuznetsova I.G."/>
            <person name="Sazanova A.L."/>
            <person name="Belimov A."/>
            <person name="Andronov E."/>
            <person name="Osledkin Y.S."/>
            <person name="Onishchuk O.P."/>
            <person name="Kurchak O.N."/>
            <person name="Shaposhnikov A.I."/>
            <person name="Willems A."/>
            <person name="Tikhonovich I.A."/>
        </authorList>
    </citation>
    <scope>NUCLEOTIDE SEQUENCE [LARGE SCALE GENOMIC DNA]</scope>
    <source>
        <strain evidence="1">V5/3M</strain>
    </source>
</reference>
<gene>
    <name evidence="1" type="ORF">BB934_03980</name>
</gene>
<dbReference type="EMBL" id="CP016616">
    <property type="protein sequence ID" value="ANY77485.1"/>
    <property type="molecule type" value="Genomic_DNA"/>
</dbReference>
<dbReference type="KEGG" id="moc:BB934_03980"/>